<proteinExistence type="predicted"/>
<keyword evidence="2" id="KW-1185">Reference proteome</keyword>
<organism evidence="1 2">
    <name type="scientific">Acinetobacter lanii</name>
    <dbReference type="NCBI Taxonomy" id="2715163"/>
    <lineage>
        <taxon>Bacteria</taxon>
        <taxon>Pseudomonadati</taxon>
        <taxon>Pseudomonadota</taxon>
        <taxon>Gammaproteobacteria</taxon>
        <taxon>Moraxellales</taxon>
        <taxon>Moraxellaceae</taxon>
        <taxon>Acinetobacter</taxon>
    </lineage>
</organism>
<protein>
    <submittedName>
        <fullName evidence="1">Uncharacterized protein</fullName>
    </submittedName>
</protein>
<evidence type="ECO:0000313" key="1">
    <source>
        <dbReference type="EMBL" id="QIO09440.1"/>
    </source>
</evidence>
<dbReference type="EMBL" id="CP049916">
    <property type="protein sequence ID" value="QIO09440.1"/>
    <property type="molecule type" value="Genomic_DNA"/>
</dbReference>
<accession>A0A6G8S5R0</accession>
<dbReference type="AlphaFoldDB" id="A0A6G8S5R0"/>
<dbReference type="Proteomes" id="UP000501939">
    <property type="component" value="Chromosome"/>
</dbReference>
<sequence>MHLHTNNIKIELNSNFLDQLIQNDCLKINGSIISSTHLMFEFEALIEEEEEIVFDVYYDQNHDFLKIHTDEDYERSFNEYFRADQFRHAKIEMLQ</sequence>
<reference evidence="1 2" key="1">
    <citation type="submission" date="2020-03" db="EMBL/GenBank/DDBJ databases">
        <authorList>
            <person name="Zhu W."/>
        </authorList>
    </citation>
    <scope>NUCLEOTIDE SEQUENCE [LARGE SCALE GENOMIC DNA]</scope>
    <source>
        <strain evidence="1 2">185</strain>
    </source>
</reference>
<name>A0A6G8S5R0_9GAMM</name>
<dbReference type="KEGG" id="alj:G8D99_10680"/>
<dbReference type="RefSeq" id="WP_166325620.1">
    <property type="nucleotide sequence ID" value="NZ_CP049916.1"/>
</dbReference>
<evidence type="ECO:0000313" key="2">
    <source>
        <dbReference type="Proteomes" id="UP000501939"/>
    </source>
</evidence>
<gene>
    <name evidence="1" type="ORF">G8D99_10680</name>
</gene>